<dbReference type="InterPro" id="IPR036291">
    <property type="entry name" value="NAD(P)-bd_dom_sf"/>
</dbReference>
<dbReference type="PROSITE" id="PS00061">
    <property type="entry name" value="ADH_SHORT"/>
    <property type="match status" value="3"/>
</dbReference>
<dbReference type="PANTHER" id="PTHR44375:SF4">
    <property type="entry name" value="3-OXOACYL-[ACYL-CARRIER-PROTEIN] REDUCTASE"/>
    <property type="match status" value="1"/>
</dbReference>
<dbReference type="EMBL" id="JARYMX010000005">
    <property type="protein sequence ID" value="KAJ9548893.1"/>
    <property type="molecule type" value="Genomic_DNA"/>
</dbReference>
<protein>
    <submittedName>
        <fullName evidence="1">Uncharacterized protein</fullName>
    </submittedName>
</protein>
<proteinExistence type="predicted"/>
<accession>A0AA38SUH6</accession>
<dbReference type="CDD" id="cd05233">
    <property type="entry name" value="SDR_c"/>
    <property type="match status" value="3"/>
</dbReference>
<dbReference type="PRINTS" id="PR00081">
    <property type="entry name" value="GDHRDH"/>
</dbReference>
<dbReference type="InterPro" id="IPR002347">
    <property type="entry name" value="SDR_fam"/>
</dbReference>
<name>A0AA38SUH6_9ASTR</name>
<dbReference type="AlphaFoldDB" id="A0AA38SUH6"/>
<dbReference type="Gene3D" id="3.40.50.720">
    <property type="entry name" value="NAD(P)-binding Rossmann-like Domain"/>
    <property type="match status" value="3"/>
</dbReference>
<dbReference type="FunFam" id="3.40.50.720:FF:000084">
    <property type="entry name" value="Short-chain dehydrogenase reductase"/>
    <property type="match status" value="2"/>
</dbReference>
<sequence>MRPQVKEPFGSVSSPLELSEKEWDSTMRTNLTGTWLVSKYVCKYMRDANIRGSIINISSTVAVERVYQPGALAYASSKSGVVTLSKVMSMEFGMYKIRVNSINPGLFKSEITEGLMKKPWLNNYCRRTIPLRTTGTTDPALTSLVRYLIHDSSEYVTGNTFIVDAGHSLPGSSAQTLHLLSFPPDLPLLSSKSQTMADQTVFSNLVPWDELSGKVVMVTGASSGIGWEFCINLAKAGCKIVAAARRVDRLVSLCDKINGANNVVATAVELDVAAKGPAIEAAVKKAWDAFGRIDCLINNAGVRGTVTSPLELSEKEWDSTMRTNLTGTWLVSKYVCKHMRDANIRGSVINISSTVAVDRVYQPGALAYASSKSGVVTLTKIPMMSFIVVNVFFLNSCDLNRVNSINPGMFKSEITEGLWKKPGLYNYGRRTVPLQIPGTPGTTDPALTSLLVSSNSAYLIFPLFHEIHQTVTTADLPFSSKSQTMADETALSKLVPWDELSGKVVMVTGASSGIGREFCLDLAKAGCKIVAAARRVDRLLSLCDEINRAENVGAVAVELDVAAKGPAIEASVKKAWDAFGRIDCLINNAGVRGSVSSPLELSEEEWESTMRTNLTGTWLVSKYVCKHMRDAKIGGSIINIASSVALGRVYQPGALAYSSSKTGVVTLTKVMAMELGMYNIRVNSINPGLFKSEITEGLLKYPGLYTYGRKTIPLKIPGTPGTTDPALTSLVRYLIHDSSQYISGNTFIVDAGHTLPGIPIFSSL</sequence>
<dbReference type="PANTHER" id="PTHR44375">
    <property type="entry name" value="BETA-KETOACYL-ACP REDUCTASE-LIKE PROTEIN-RELATED"/>
    <property type="match status" value="1"/>
</dbReference>
<dbReference type="PRINTS" id="PR00080">
    <property type="entry name" value="SDRFAMILY"/>
</dbReference>
<dbReference type="InterPro" id="IPR020904">
    <property type="entry name" value="Sc_DH/Rdtase_CS"/>
</dbReference>
<dbReference type="SUPFAM" id="SSF51735">
    <property type="entry name" value="NAD(P)-binding Rossmann-fold domains"/>
    <property type="match status" value="3"/>
</dbReference>
<organism evidence="1 2">
    <name type="scientific">Centaurea solstitialis</name>
    <name type="common">yellow star-thistle</name>
    <dbReference type="NCBI Taxonomy" id="347529"/>
    <lineage>
        <taxon>Eukaryota</taxon>
        <taxon>Viridiplantae</taxon>
        <taxon>Streptophyta</taxon>
        <taxon>Embryophyta</taxon>
        <taxon>Tracheophyta</taxon>
        <taxon>Spermatophyta</taxon>
        <taxon>Magnoliopsida</taxon>
        <taxon>eudicotyledons</taxon>
        <taxon>Gunneridae</taxon>
        <taxon>Pentapetalae</taxon>
        <taxon>asterids</taxon>
        <taxon>campanulids</taxon>
        <taxon>Asterales</taxon>
        <taxon>Asteraceae</taxon>
        <taxon>Carduoideae</taxon>
        <taxon>Cardueae</taxon>
        <taxon>Centaureinae</taxon>
        <taxon>Centaurea</taxon>
    </lineage>
</organism>
<comment type="caution">
    <text evidence="1">The sequence shown here is derived from an EMBL/GenBank/DDBJ whole genome shotgun (WGS) entry which is preliminary data.</text>
</comment>
<evidence type="ECO:0000313" key="2">
    <source>
        <dbReference type="Proteomes" id="UP001172457"/>
    </source>
</evidence>
<dbReference type="Pfam" id="PF13561">
    <property type="entry name" value="adh_short_C2"/>
    <property type="match status" value="1"/>
</dbReference>
<keyword evidence="2" id="KW-1185">Reference proteome</keyword>
<reference evidence="1" key="1">
    <citation type="submission" date="2023-03" db="EMBL/GenBank/DDBJ databases">
        <title>Chromosome-scale reference genome and RAD-based genetic map of yellow starthistle (Centaurea solstitialis) reveal putative structural variation and QTLs associated with invader traits.</title>
        <authorList>
            <person name="Reatini B."/>
            <person name="Cang F.A."/>
            <person name="Jiang Q."/>
            <person name="Mckibben M.T.W."/>
            <person name="Barker M.S."/>
            <person name="Rieseberg L.H."/>
            <person name="Dlugosch K.M."/>
        </authorList>
    </citation>
    <scope>NUCLEOTIDE SEQUENCE</scope>
    <source>
        <strain evidence="1">CAN-66</strain>
        <tissue evidence="1">Leaf</tissue>
    </source>
</reference>
<dbReference type="Pfam" id="PF00106">
    <property type="entry name" value="adh_short"/>
    <property type="match status" value="2"/>
</dbReference>
<dbReference type="Proteomes" id="UP001172457">
    <property type="component" value="Chromosome 5"/>
</dbReference>
<gene>
    <name evidence="1" type="ORF">OSB04_021436</name>
</gene>
<evidence type="ECO:0000313" key="1">
    <source>
        <dbReference type="EMBL" id="KAJ9548893.1"/>
    </source>
</evidence>
<dbReference type="GO" id="GO:0016616">
    <property type="term" value="F:oxidoreductase activity, acting on the CH-OH group of donors, NAD or NADP as acceptor"/>
    <property type="evidence" value="ECO:0007669"/>
    <property type="project" value="UniProtKB-ARBA"/>
</dbReference>